<gene>
    <name evidence="7" type="ORF">V7S43_000039</name>
</gene>
<evidence type="ECO:0000259" key="6">
    <source>
        <dbReference type="PROSITE" id="PS50016"/>
    </source>
</evidence>
<evidence type="ECO:0000256" key="5">
    <source>
        <dbReference type="SAM" id="MobiDB-lite"/>
    </source>
</evidence>
<name>A0ABD3GAC2_9STRA</name>
<dbReference type="CDD" id="cd15532">
    <property type="entry name" value="PHD2_CHD_II"/>
    <property type="match status" value="1"/>
</dbReference>
<dbReference type="PROSITE" id="PS50016">
    <property type="entry name" value="ZF_PHD_2"/>
    <property type="match status" value="1"/>
</dbReference>
<evidence type="ECO:0000313" key="8">
    <source>
        <dbReference type="Proteomes" id="UP001632037"/>
    </source>
</evidence>
<organism evidence="7 8">
    <name type="scientific">Phytophthora oleae</name>
    <dbReference type="NCBI Taxonomy" id="2107226"/>
    <lineage>
        <taxon>Eukaryota</taxon>
        <taxon>Sar</taxon>
        <taxon>Stramenopiles</taxon>
        <taxon>Oomycota</taxon>
        <taxon>Peronosporomycetes</taxon>
        <taxon>Peronosporales</taxon>
        <taxon>Peronosporaceae</taxon>
        <taxon>Phytophthora</taxon>
    </lineage>
</organism>
<dbReference type="Gene3D" id="1.10.10.60">
    <property type="entry name" value="Homeodomain-like"/>
    <property type="match status" value="1"/>
</dbReference>
<evidence type="ECO:0000256" key="2">
    <source>
        <dbReference type="ARBA" id="ARBA00022771"/>
    </source>
</evidence>
<feature type="compositionally biased region" description="Polar residues" evidence="5">
    <location>
        <begin position="247"/>
        <end position="263"/>
    </location>
</feature>
<keyword evidence="3" id="KW-0862">Zinc</keyword>
<dbReference type="InterPro" id="IPR042163">
    <property type="entry name" value="PHF12"/>
</dbReference>
<sequence length="445" mass="50864">MAPEPEDAAIRAEIPALLSVADQERNRQQFQPQYRQRWGWRDGERPKVSTDEITEFVQTYSWQEETEMALQSLFEGDYDVPKAVEIIHETRREKLRLKREEAERIHKNIFERAMDRHGKKFHLVKRRFRNVTTRELVSKFYLWKETPEYAKWHDGQREKKRKREAKRIARQRPAADHHMEFCAICLKGGKLLCCDGCVRAYHLNCVRPALLDIPEGDWFCSHCRFVTFKAPPPSKQKDVSAPGPSVSKPTSKPKTRPNGSSLKGGSVVQPASHVHDVNNKAESENRTTEKSTAAPSSSFPDHRSPNDVEDKTEGENHTTKMENPPEKCEPKASENELDHRNSGDFSSNDAISDITTESESDGGTAKIFQSLSSKYVVTTPPRKRKHRFARIETSVSQSRYSASSRSLEYLSGPLPANRRNPRGEVAPLQLESASSARKRKRRSDT</sequence>
<feature type="region of interest" description="Disordered" evidence="5">
    <location>
        <begin position="231"/>
        <end position="445"/>
    </location>
</feature>
<dbReference type="InterPro" id="IPR001965">
    <property type="entry name" value="Znf_PHD"/>
</dbReference>
<accession>A0ABD3GAC2</accession>
<feature type="domain" description="PHD-type" evidence="6">
    <location>
        <begin position="179"/>
        <end position="226"/>
    </location>
</feature>
<keyword evidence="2 4" id="KW-0863">Zinc-finger</keyword>
<feature type="compositionally biased region" description="Low complexity" evidence="5">
    <location>
        <begin position="394"/>
        <end position="411"/>
    </location>
</feature>
<dbReference type="Gene3D" id="3.30.40.10">
    <property type="entry name" value="Zinc/RING finger domain, C3HC4 (zinc finger)"/>
    <property type="match status" value="1"/>
</dbReference>
<feature type="compositionally biased region" description="Polar residues" evidence="5">
    <location>
        <begin position="367"/>
        <end position="376"/>
    </location>
</feature>
<reference evidence="7 8" key="1">
    <citation type="submission" date="2024-09" db="EMBL/GenBank/DDBJ databases">
        <title>Genome sequencing and assembly of Phytophthora oleae, isolate VK10A, causative agent of rot of olive drupes.</title>
        <authorList>
            <person name="Conti Taguali S."/>
            <person name="Riolo M."/>
            <person name="La Spada F."/>
            <person name="Cacciola S.O."/>
            <person name="Dionisio G."/>
        </authorList>
    </citation>
    <scope>NUCLEOTIDE SEQUENCE [LARGE SCALE GENOMIC DNA]</scope>
    <source>
        <strain evidence="7 8">VK10A</strain>
    </source>
</reference>
<dbReference type="AlphaFoldDB" id="A0ABD3GAC2"/>
<evidence type="ECO:0000256" key="1">
    <source>
        <dbReference type="ARBA" id="ARBA00022723"/>
    </source>
</evidence>
<dbReference type="InterPro" id="IPR019787">
    <property type="entry name" value="Znf_PHD-finger"/>
</dbReference>
<dbReference type="PANTHER" id="PTHR46309:SF1">
    <property type="entry name" value="PHD FINGER PROTEIN 12"/>
    <property type="match status" value="1"/>
</dbReference>
<dbReference type="InterPro" id="IPR011011">
    <property type="entry name" value="Znf_FYVE_PHD"/>
</dbReference>
<feature type="compositionally biased region" description="Basic and acidic residues" evidence="5">
    <location>
        <begin position="273"/>
        <end position="289"/>
    </location>
</feature>
<dbReference type="PROSITE" id="PS01359">
    <property type="entry name" value="ZF_PHD_1"/>
    <property type="match status" value="1"/>
</dbReference>
<feature type="compositionally biased region" description="Basic and acidic residues" evidence="5">
    <location>
        <begin position="300"/>
        <end position="342"/>
    </location>
</feature>
<proteinExistence type="predicted"/>
<dbReference type="SUPFAM" id="SSF57903">
    <property type="entry name" value="FYVE/PHD zinc finger"/>
    <property type="match status" value="1"/>
</dbReference>
<evidence type="ECO:0000256" key="4">
    <source>
        <dbReference type="PROSITE-ProRule" id="PRU00146"/>
    </source>
</evidence>
<evidence type="ECO:0000313" key="7">
    <source>
        <dbReference type="EMBL" id="KAL3674089.1"/>
    </source>
</evidence>
<dbReference type="Proteomes" id="UP001632037">
    <property type="component" value="Unassembled WGS sequence"/>
</dbReference>
<protein>
    <recommendedName>
        <fullName evidence="6">PHD-type domain-containing protein</fullName>
    </recommendedName>
</protein>
<dbReference type="PANTHER" id="PTHR46309">
    <property type="entry name" value="PHD FINGER PROTEIN 12"/>
    <property type="match status" value="1"/>
</dbReference>
<dbReference type="GO" id="GO:0008270">
    <property type="term" value="F:zinc ion binding"/>
    <property type="evidence" value="ECO:0007669"/>
    <property type="project" value="UniProtKB-KW"/>
</dbReference>
<evidence type="ECO:0000256" key="3">
    <source>
        <dbReference type="ARBA" id="ARBA00022833"/>
    </source>
</evidence>
<dbReference type="InterPro" id="IPR013083">
    <property type="entry name" value="Znf_RING/FYVE/PHD"/>
</dbReference>
<feature type="compositionally biased region" description="Basic residues" evidence="5">
    <location>
        <begin position="436"/>
        <end position="445"/>
    </location>
</feature>
<feature type="compositionally biased region" description="Polar residues" evidence="5">
    <location>
        <begin position="343"/>
        <end position="357"/>
    </location>
</feature>
<dbReference type="EMBL" id="JBIMZQ010000001">
    <property type="protein sequence ID" value="KAL3674089.1"/>
    <property type="molecule type" value="Genomic_DNA"/>
</dbReference>
<comment type="caution">
    <text evidence="7">The sequence shown here is derived from an EMBL/GenBank/DDBJ whole genome shotgun (WGS) entry which is preliminary data.</text>
</comment>
<keyword evidence="8" id="KW-1185">Reference proteome</keyword>
<feature type="compositionally biased region" description="Polar residues" evidence="5">
    <location>
        <begin position="290"/>
        <end position="299"/>
    </location>
</feature>
<dbReference type="InterPro" id="IPR019786">
    <property type="entry name" value="Zinc_finger_PHD-type_CS"/>
</dbReference>
<dbReference type="Pfam" id="PF00628">
    <property type="entry name" value="PHD"/>
    <property type="match status" value="1"/>
</dbReference>
<dbReference type="SMART" id="SM00249">
    <property type="entry name" value="PHD"/>
    <property type="match status" value="1"/>
</dbReference>
<keyword evidence="1" id="KW-0479">Metal-binding</keyword>